<evidence type="ECO:0008006" key="2">
    <source>
        <dbReference type="Google" id="ProtNLM"/>
    </source>
</evidence>
<dbReference type="AlphaFoldDB" id="A0A645I566"/>
<proteinExistence type="predicted"/>
<gene>
    <name evidence="1" type="ORF">SDC9_193481</name>
</gene>
<organism evidence="1">
    <name type="scientific">bioreactor metagenome</name>
    <dbReference type="NCBI Taxonomy" id="1076179"/>
    <lineage>
        <taxon>unclassified sequences</taxon>
        <taxon>metagenomes</taxon>
        <taxon>ecological metagenomes</taxon>
    </lineage>
</organism>
<evidence type="ECO:0000313" key="1">
    <source>
        <dbReference type="EMBL" id="MPN45902.1"/>
    </source>
</evidence>
<dbReference type="EMBL" id="VSSQ01106131">
    <property type="protein sequence ID" value="MPN45902.1"/>
    <property type="molecule type" value="Genomic_DNA"/>
</dbReference>
<sequence length="91" mass="10529">MTLENKQENKIQLDQSQSTLVIDGEEYPLTSVRAQWDSSWYNDIEEDDENEGSLAFTLIPEDWSKAILTVTFRENITNGDTVTNTFYFVND</sequence>
<name>A0A645I566_9ZZZZ</name>
<comment type="caution">
    <text evidence="1">The sequence shown here is derived from an EMBL/GenBank/DDBJ whole genome shotgun (WGS) entry which is preliminary data.</text>
</comment>
<accession>A0A645I566</accession>
<protein>
    <recommendedName>
        <fullName evidence="2">DUF5067 domain-containing protein</fullName>
    </recommendedName>
</protein>
<reference evidence="1" key="1">
    <citation type="submission" date="2019-08" db="EMBL/GenBank/DDBJ databases">
        <authorList>
            <person name="Kucharzyk K."/>
            <person name="Murdoch R.W."/>
            <person name="Higgins S."/>
            <person name="Loffler F."/>
        </authorList>
    </citation>
    <scope>NUCLEOTIDE SEQUENCE</scope>
</reference>